<feature type="region of interest" description="Disordered" evidence="2">
    <location>
        <begin position="1"/>
        <end position="135"/>
    </location>
</feature>
<dbReference type="InterPro" id="IPR016047">
    <property type="entry name" value="M23ase_b-sheet_dom"/>
</dbReference>
<dbReference type="Proteomes" id="UP000249522">
    <property type="component" value="Unassembled WGS sequence"/>
</dbReference>
<dbReference type="InterPro" id="IPR011055">
    <property type="entry name" value="Dup_hybrid_motif"/>
</dbReference>
<keyword evidence="5" id="KW-1185">Reference proteome</keyword>
<name>A0A2W1LGI6_9BACL</name>
<sequence length="337" mass="36886">MNKLSVDGPSSATPREKGAAYMAERTRVKQRREERIRELMDRRLQENKPLDQGESKNKSKATPSLGQQIQAGSRDQVHRTGMNAQPAGEERDPEAEWKRRSEDWLRGGGRLPNLSQLDGTGRGASADDDNPSRHGGWGGMRLKLLVSLILFGSIWGLFALRPAGTEDIQQFVLKALTEELDTEAAAEWYKKTFAGAPTFIPIFDRTATEARRVDGSVTQPAALPILDGTVVRSFAETLNGVEIAGPPGSEITVIETGRVGLVSGNEADGYSVVVQHADNRTSIYGRLEEAAVKTGDWMETGERVGRLAEKPEGDSLLYFAVRVNGRYVDPTDVVPLD</sequence>
<proteinExistence type="predicted"/>
<dbReference type="Pfam" id="PF01551">
    <property type="entry name" value="Peptidase_M23"/>
    <property type="match status" value="1"/>
</dbReference>
<dbReference type="SUPFAM" id="SSF51261">
    <property type="entry name" value="Duplicated hybrid motif"/>
    <property type="match status" value="1"/>
</dbReference>
<evidence type="ECO:0000259" key="3">
    <source>
        <dbReference type="Pfam" id="PF01551"/>
    </source>
</evidence>
<gene>
    <name evidence="4" type="ORF">DNH61_19415</name>
</gene>
<comment type="caution">
    <text evidence="4">The sequence shown here is derived from an EMBL/GenBank/DDBJ whole genome shotgun (WGS) entry which is preliminary data.</text>
</comment>
<dbReference type="InterPro" id="IPR050570">
    <property type="entry name" value="Cell_wall_metabolism_enzyme"/>
</dbReference>
<dbReference type="PANTHER" id="PTHR21666">
    <property type="entry name" value="PEPTIDASE-RELATED"/>
    <property type="match status" value="1"/>
</dbReference>
<dbReference type="EMBL" id="QKRB01000054">
    <property type="protein sequence ID" value="PZD94125.1"/>
    <property type="molecule type" value="Genomic_DNA"/>
</dbReference>
<feature type="compositionally biased region" description="Basic and acidic residues" evidence="2">
    <location>
        <begin position="14"/>
        <end position="57"/>
    </location>
</feature>
<dbReference type="OrthoDB" id="2986589at2"/>
<organism evidence="4 5">
    <name type="scientific">Paenibacillus sambharensis</name>
    <dbReference type="NCBI Taxonomy" id="1803190"/>
    <lineage>
        <taxon>Bacteria</taxon>
        <taxon>Bacillati</taxon>
        <taxon>Bacillota</taxon>
        <taxon>Bacilli</taxon>
        <taxon>Bacillales</taxon>
        <taxon>Paenibacillaceae</taxon>
        <taxon>Paenibacillus</taxon>
    </lineage>
</organism>
<feature type="compositionally biased region" description="Basic and acidic residues" evidence="2">
    <location>
        <begin position="88"/>
        <end position="105"/>
    </location>
</feature>
<feature type="compositionally biased region" description="Polar residues" evidence="2">
    <location>
        <begin position="60"/>
        <end position="73"/>
    </location>
</feature>
<evidence type="ECO:0000256" key="2">
    <source>
        <dbReference type="SAM" id="MobiDB-lite"/>
    </source>
</evidence>
<dbReference type="PANTHER" id="PTHR21666:SF289">
    <property type="entry name" value="L-ALA--D-GLU ENDOPEPTIDASE"/>
    <property type="match status" value="1"/>
</dbReference>
<protein>
    <recommendedName>
        <fullName evidence="3">M23ase beta-sheet core domain-containing protein</fullName>
    </recommendedName>
</protein>
<evidence type="ECO:0000313" key="5">
    <source>
        <dbReference type="Proteomes" id="UP000249522"/>
    </source>
</evidence>
<dbReference type="Gene3D" id="2.70.70.10">
    <property type="entry name" value="Glucose Permease (Domain IIA)"/>
    <property type="match status" value="1"/>
</dbReference>
<feature type="domain" description="M23ase beta-sheet core" evidence="3">
    <location>
        <begin position="239"/>
        <end position="330"/>
    </location>
</feature>
<dbReference type="AlphaFoldDB" id="A0A2W1LGI6"/>
<accession>A0A2W1LGI6</accession>
<keyword evidence="1" id="KW-0732">Signal</keyword>
<reference evidence="4 5" key="1">
    <citation type="submission" date="2018-06" db="EMBL/GenBank/DDBJ databases">
        <title>Paenibacillus imtechensis sp. nov.</title>
        <authorList>
            <person name="Pinnaka A.K."/>
            <person name="Singh H."/>
            <person name="Kaur M."/>
        </authorList>
    </citation>
    <scope>NUCLEOTIDE SEQUENCE [LARGE SCALE GENOMIC DNA]</scope>
    <source>
        <strain evidence="4 5">SMB1</strain>
    </source>
</reference>
<dbReference type="CDD" id="cd12797">
    <property type="entry name" value="M23_peptidase"/>
    <property type="match status" value="1"/>
</dbReference>
<evidence type="ECO:0000256" key="1">
    <source>
        <dbReference type="ARBA" id="ARBA00022729"/>
    </source>
</evidence>
<dbReference type="GO" id="GO:0004222">
    <property type="term" value="F:metalloendopeptidase activity"/>
    <property type="evidence" value="ECO:0007669"/>
    <property type="project" value="TreeGrafter"/>
</dbReference>
<evidence type="ECO:0000313" key="4">
    <source>
        <dbReference type="EMBL" id="PZD94125.1"/>
    </source>
</evidence>